<feature type="transmembrane region" description="Helical" evidence="7">
    <location>
        <begin position="233"/>
        <end position="252"/>
    </location>
</feature>
<evidence type="ECO:0000256" key="5">
    <source>
        <dbReference type="ARBA" id="ARBA00022989"/>
    </source>
</evidence>
<comment type="caution">
    <text evidence="9">The sequence shown here is derived from an EMBL/GenBank/DDBJ whole genome shotgun (WGS) entry which is preliminary data.</text>
</comment>
<comment type="similarity">
    <text evidence="7">Belongs to the binding-protein-dependent transport system permease family.</text>
</comment>
<evidence type="ECO:0000256" key="3">
    <source>
        <dbReference type="ARBA" id="ARBA00022475"/>
    </source>
</evidence>
<dbReference type="SUPFAM" id="SSF161098">
    <property type="entry name" value="MetI-like"/>
    <property type="match status" value="1"/>
</dbReference>
<name>A0A559JTX0_9BACL</name>
<dbReference type="PROSITE" id="PS50928">
    <property type="entry name" value="ABC_TM1"/>
    <property type="match status" value="1"/>
</dbReference>
<comment type="subcellular location">
    <subcellularLocation>
        <location evidence="1 7">Cell membrane</location>
        <topology evidence="1 7">Multi-pass membrane protein</topology>
    </subcellularLocation>
</comment>
<evidence type="ECO:0000256" key="1">
    <source>
        <dbReference type="ARBA" id="ARBA00004651"/>
    </source>
</evidence>
<dbReference type="EMBL" id="VNJJ01000002">
    <property type="protein sequence ID" value="TVY03324.1"/>
    <property type="molecule type" value="Genomic_DNA"/>
</dbReference>
<keyword evidence="6 7" id="KW-0472">Membrane</keyword>
<keyword evidence="3" id="KW-1003">Cell membrane</keyword>
<evidence type="ECO:0000256" key="7">
    <source>
        <dbReference type="RuleBase" id="RU363032"/>
    </source>
</evidence>
<dbReference type="OrthoDB" id="187395at2"/>
<feature type="transmembrane region" description="Helical" evidence="7">
    <location>
        <begin position="175"/>
        <end position="196"/>
    </location>
</feature>
<dbReference type="GO" id="GO:0005886">
    <property type="term" value="C:plasma membrane"/>
    <property type="evidence" value="ECO:0007669"/>
    <property type="project" value="UniProtKB-SubCell"/>
</dbReference>
<accession>A0A559JTX0</accession>
<feature type="transmembrane region" description="Helical" evidence="7">
    <location>
        <begin position="58"/>
        <end position="82"/>
    </location>
</feature>
<dbReference type="GO" id="GO:0055085">
    <property type="term" value="P:transmembrane transport"/>
    <property type="evidence" value="ECO:0007669"/>
    <property type="project" value="InterPro"/>
</dbReference>
<evidence type="ECO:0000259" key="8">
    <source>
        <dbReference type="PROSITE" id="PS50928"/>
    </source>
</evidence>
<evidence type="ECO:0000313" key="10">
    <source>
        <dbReference type="Proteomes" id="UP000316330"/>
    </source>
</evidence>
<keyword evidence="5 7" id="KW-1133">Transmembrane helix</keyword>
<dbReference type="InterPro" id="IPR000515">
    <property type="entry name" value="MetI-like"/>
</dbReference>
<feature type="transmembrane region" description="Helical" evidence="7">
    <location>
        <begin position="127"/>
        <end position="146"/>
    </location>
</feature>
<gene>
    <name evidence="9" type="ORF">FPZ45_05475</name>
</gene>
<feature type="transmembrane region" description="Helical" evidence="7">
    <location>
        <begin position="94"/>
        <end position="115"/>
    </location>
</feature>
<keyword evidence="4 7" id="KW-0812">Transmembrane</keyword>
<keyword evidence="2 7" id="KW-0813">Transport</keyword>
<organism evidence="9 10">
    <name type="scientific">Cohnella terricola</name>
    <dbReference type="NCBI Taxonomy" id="1289167"/>
    <lineage>
        <taxon>Bacteria</taxon>
        <taxon>Bacillati</taxon>
        <taxon>Bacillota</taxon>
        <taxon>Bacilli</taxon>
        <taxon>Bacillales</taxon>
        <taxon>Paenibacillaceae</taxon>
        <taxon>Cohnella</taxon>
    </lineage>
</organism>
<evidence type="ECO:0000256" key="4">
    <source>
        <dbReference type="ARBA" id="ARBA00022692"/>
    </source>
</evidence>
<dbReference type="RefSeq" id="WP_144699204.1">
    <property type="nucleotide sequence ID" value="NZ_VNJJ01000002.1"/>
</dbReference>
<feature type="transmembrane region" description="Helical" evidence="7">
    <location>
        <begin position="12"/>
        <end position="29"/>
    </location>
</feature>
<sequence>MFTNLRPVNKLVIQAVLILFAVVWLYPLIESVIQSLQINGFDNYLAVIRHPKVDYFRVVFNSLFVAFCSMLIVSLLASLAAYAFAKMQFRFKNVLFYSLVACLAIPATAVMSPLFFTMKSLHLMNTYGSLILPLAAFNAPFMLLILKNYFEGIPNAILEAGMIDGSSSIRLYRQIMLPLGLPAIINVMVLTFIYSWNDYIIPLLFVRKESMYTVTLATQFFTGTTGQTPEMVAQLYAALILMTIPSILIYLFGQRYMQAGLTAGAVKS</sequence>
<dbReference type="Pfam" id="PF00528">
    <property type="entry name" value="BPD_transp_1"/>
    <property type="match status" value="1"/>
</dbReference>
<dbReference type="AlphaFoldDB" id="A0A559JTX0"/>
<dbReference type="Proteomes" id="UP000316330">
    <property type="component" value="Unassembled WGS sequence"/>
</dbReference>
<evidence type="ECO:0000313" key="9">
    <source>
        <dbReference type="EMBL" id="TVY03324.1"/>
    </source>
</evidence>
<evidence type="ECO:0000256" key="6">
    <source>
        <dbReference type="ARBA" id="ARBA00023136"/>
    </source>
</evidence>
<reference evidence="9 10" key="1">
    <citation type="submission" date="2019-07" db="EMBL/GenBank/DDBJ databases">
        <authorList>
            <person name="Kim J."/>
        </authorList>
    </citation>
    <scope>NUCLEOTIDE SEQUENCE [LARGE SCALE GENOMIC DNA]</scope>
    <source>
        <strain evidence="9 10">G13</strain>
    </source>
</reference>
<keyword evidence="10" id="KW-1185">Reference proteome</keyword>
<dbReference type="Gene3D" id="1.10.3720.10">
    <property type="entry name" value="MetI-like"/>
    <property type="match status" value="1"/>
</dbReference>
<protein>
    <submittedName>
        <fullName evidence="9">Carbohydrate ABC transporter permease</fullName>
    </submittedName>
</protein>
<dbReference type="InterPro" id="IPR035906">
    <property type="entry name" value="MetI-like_sf"/>
</dbReference>
<proteinExistence type="inferred from homology"/>
<dbReference type="PANTHER" id="PTHR43744:SF12">
    <property type="entry name" value="ABC TRANSPORTER PERMEASE PROTEIN MG189-RELATED"/>
    <property type="match status" value="1"/>
</dbReference>
<dbReference type="PANTHER" id="PTHR43744">
    <property type="entry name" value="ABC TRANSPORTER PERMEASE PROTEIN MG189-RELATED-RELATED"/>
    <property type="match status" value="1"/>
</dbReference>
<feature type="domain" description="ABC transmembrane type-1" evidence="8">
    <location>
        <begin position="59"/>
        <end position="253"/>
    </location>
</feature>
<dbReference type="CDD" id="cd06261">
    <property type="entry name" value="TM_PBP2"/>
    <property type="match status" value="1"/>
</dbReference>
<evidence type="ECO:0000256" key="2">
    <source>
        <dbReference type="ARBA" id="ARBA00022448"/>
    </source>
</evidence>